<evidence type="ECO:0000259" key="6">
    <source>
        <dbReference type="Pfam" id="PF04542"/>
    </source>
</evidence>
<evidence type="ECO:0000259" key="7">
    <source>
        <dbReference type="Pfam" id="PF08281"/>
    </source>
</evidence>
<dbReference type="RefSeq" id="WP_089354938.1">
    <property type="nucleotide sequence ID" value="NZ_FZPD01000001.1"/>
</dbReference>
<dbReference type="GO" id="GO:0006352">
    <property type="term" value="P:DNA-templated transcription initiation"/>
    <property type="evidence" value="ECO:0007669"/>
    <property type="project" value="InterPro"/>
</dbReference>
<organism evidence="8 9">
    <name type="scientific">Ekhidna lutea</name>
    <dbReference type="NCBI Taxonomy" id="447679"/>
    <lineage>
        <taxon>Bacteria</taxon>
        <taxon>Pseudomonadati</taxon>
        <taxon>Bacteroidota</taxon>
        <taxon>Cytophagia</taxon>
        <taxon>Cytophagales</taxon>
        <taxon>Reichenbachiellaceae</taxon>
        <taxon>Ekhidna</taxon>
    </lineage>
</organism>
<feature type="domain" description="RNA polymerase sigma factor 70 region 4 type 2" evidence="7">
    <location>
        <begin position="122"/>
        <end position="173"/>
    </location>
</feature>
<dbReference type="InterPro" id="IPR039425">
    <property type="entry name" value="RNA_pol_sigma-70-like"/>
</dbReference>
<dbReference type="InterPro" id="IPR036388">
    <property type="entry name" value="WH-like_DNA-bd_sf"/>
</dbReference>
<dbReference type="Pfam" id="PF08281">
    <property type="entry name" value="Sigma70_r4_2"/>
    <property type="match status" value="1"/>
</dbReference>
<keyword evidence="5" id="KW-0804">Transcription</keyword>
<keyword evidence="3" id="KW-0731">Sigma factor</keyword>
<dbReference type="OrthoDB" id="9795666at2"/>
<dbReference type="Pfam" id="PF04542">
    <property type="entry name" value="Sigma70_r2"/>
    <property type="match status" value="1"/>
</dbReference>
<dbReference type="InterPro" id="IPR014284">
    <property type="entry name" value="RNA_pol_sigma-70_dom"/>
</dbReference>
<dbReference type="Gene3D" id="1.10.10.10">
    <property type="entry name" value="Winged helix-like DNA-binding domain superfamily/Winged helix DNA-binding domain"/>
    <property type="match status" value="1"/>
</dbReference>
<dbReference type="GO" id="GO:0003677">
    <property type="term" value="F:DNA binding"/>
    <property type="evidence" value="ECO:0007669"/>
    <property type="project" value="UniProtKB-KW"/>
</dbReference>
<protein>
    <submittedName>
        <fullName evidence="8">RNA polymerase sigma-70 factor, ECF subfamily</fullName>
    </submittedName>
</protein>
<evidence type="ECO:0000313" key="8">
    <source>
        <dbReference type="EMBL" id="SNS44026.1"/>
    </source>
</evidence>
<dbReference type="NCBIfam" id="TIGR02937">
    <property type="entry name" value="sigma70-ECF"/>
    <property type="match status" value="1"/>
</dbReference>
<keyword evidence="9" id="KW-1185">Reference proteome</keyword>
<evidence type="ECO:0000256" key="4">
    <source>
        <dbReference type="ARBA" id="ARBA00023125"/>
    </source>
</evidence>
<feature type="domain" description="RNA polymerase sigma-70 region 2" evidence="6">
    <location>
        <begin position="27"/>
        <end position="93"/>
    </location>
</feature>
<evidence type="ECO:0000313" key="9">
    <source>
        <dbReference type="Proteomes" id="UP000198393"/>
    </source>
</evidence>
<name>A0A239EHA5_EKHLU</name>
<sequence>MKTSDQIIEEWLVINCQAGDRKAFELLVKRWNPKMLARVYYTTKDASASKDIVQDAWITIIKKIKTLKDPAAFQGWSLRIATHMAINWIRSNQVNRKREDIRKTTQAEFAEHSLRPDEGTLDALKRAIDELPDEQKTVIQLFYQENLSINTISGLLGIPAGTTKSRLFRGREYLKVMLENKMYQDEKE</sequence>
<evidence type="ECO:0000256" key="1">
    <source>
        <dbReference type="ARBA" id="ARBA00010641"/>
    </source>
</evidence>
<comment type="similarity">
    <text evidence="1">Belongs to the sigma-70 factor family. ECF subfamily.</text>
</comment>
<evidence type="ECO:0000256" key="3">
    <source>
        <dbReference type="ARBA" id="ARBA00023082"/>
    </source>
</evidence>
<dbReference type="InterPro" id="IPR013324">
    <property type="entry name" value="RNA_pol_sigma_r3/r4-like"/>
</dbReference>
<dbReference type="InterPro" id="IPR013249">
    <property type="entry name" value="RNA_pol_sigma70_r4_t2"/>
</dbReference>
<dbReference type="Gene3D" id="1.10.1740.10">
    <property type="match status" value="1"/>
</dbReference>
<dbReference type="GO" id="GO:0016987">
    <property type="term" value="F:sigma factor activity"/>
    <property type="evidence" value="ECO:0007669"/>
    <property type="project" value="UniProtKB-KW"/>
</dbReference>
<dbReference type="Proteomes" id="UP000198393">
    <property type="component" value="Unassembled WGS sequence"/>
</dbReference>
<dbReference type="SUPFAM" id="SSF88659">
    <property type="entry name" value="Sigma3 and sigma4 domains of RNA polymerase sigma factors"/>
    <property type="match status" value="1"/>
</dbReference>
<dbReference type="PANTHER" id="PTHR43133:SF8">
    <property type="entry name" value="RNA POLYMERASE SIGMA FACTOR HI_1459-RELATED"/>
    <property type="match status" value="1"/>
</dbReference>
<dbReference type="CDD" id="cd06171">
    <property type="entry name" value="Sigma70_r4"/>
    <property type="match status" value="1"/>
</dbReference>
<dbReference type="InterPro" id="IPR013325">
    <property type="entry name" value="RNA_pol_sigma_r2"/>
</dbReference>
<proteinExistence type="inferred from homology"/>
<accession>A0A239EHA5</accession>
<evidence type="ECO:0000256" key="5">
    <source>
        <dbReference type="ARBA" id="ARBA00023163"/>
    </source>
</evidence>
<dbReference type="PANTHER" id="PTHR43133">
    <property type="entry name" value="RNA POLYMERASE ECF-TYPE SIGMA FACTO"/>
    <property type="match status" value="1"/>
</dbReference>
<keyword evidence="4" id="KW-0238">DNA-binding</keyword>
<gene>
    <name evidence="8" type="ORF">SAMN05421640_0150</name>
</gene>
<keyword evidence="2" id="KW-0805">Transcription regulation</keyword>
<dbReference type="SUPFAM" id="SSF88946">
    <property type="entry name" value="Sigma2 domain of RNA polymerase sigma factors"/>
    <property type="match status" value="1"/>
</dbReference>
<dbReference type="InterPro" id="IPR007627">
    <property type="entry name" value="RNA_pol_sigma70_r2"/>
</dbReference>
<reference evidence="8 9" key="1">
    <citation type="submission" date="2017-06" db="EMBL/GenBank/DDBJ databases">
        <authorList>
            <person name="Kim H.J."/>
            <person name="Triplett B.A."/>
        </authorList>
    </citation>
    <scope>NUCLEOTIDE SEQUENCE [LARGE SCALE GENOMIC DNA]</scope>
    <source>
        <strain evidence="8 9">DSM 19307</strain>
    </source>
</reference>
<evidence type="ECO:0000256" key="2">
    <source>
        <dbReference type="ARBA" id="ARBA00023015"/>
    </source>
</evidence>
<dbReference type="EMBL" id="FZPD01000001">
    <property type="protein sequence ID" value="SNS44026.1"/>
    <property type="molecule type" value="Genomic_DNA"/>
</dbReference>
<dbReference type="AlphaFoldDB" id="A0A239EHA5"/>